<reference evidence="1 2" key="1">
    <citation type="submission" date="2014-04" db="EMBL/GenBank/DDBJ databases">
        <authorList>
            <consortium name="DOE Joint Genome Institute"/>
            <person name="Kuo A."/>
            <person name="Kohler A."/>
            <person name="Costa M.D."/>
            <person name="Nagy L.G."/>
            <person name="Floudas D."/>
            <person name="Copeland A."/>
            <person name="Barry K.W."/>
            <person name="Cichocki N."/>
            <person name="Veneault-Fourrey C."/>
            <person name="LaButti K."/>
            <person name="Lindquist E.A."/>
            <person name="Lipzen A."/>
            <person name="Lundell T."/>
            <person name="Morin E."/>
            <person name="Murat C."/>
            <person name="Sun H."/>
            <person name="Tunlid A."/>
            <person name="Henrissat B."/>
            <person name="Grigoriev I.V."/>
            <person name="Hibbett D.S."/>
            <person name="Martin F."/>
            <person name="Nordberg H.P."/>
            <person name="Cantor M.N."/>
            <person name="Hua S.X."/>
        </authorList>
    </citation>
    <scope>NUCLEOTIDE SEQUENCE [LARGE SCALE GENOMIC DNA]</scope>
    <source>
        <strain evidence="1 2">Marx 270</strain>
    </source>
</reference>
<dbReference type="EMBL" id="KN832165">
    <property type="protein sequence ID" value="KIN93472.1"/>
    <property type="molecule type" value="Genomic_DNA"/>
</dbReference>
<protein>
    <submittedName>
        <fullName evidence="1">Uncharacterized protein</fullName>
    </submittedName>
</protein>
<dbReference type="InParanoid" id="A0A0C3I8N8"/>
<keyword evidence="2" id="KW-1185">Reference proteome</keyword>
<name>A0A0C3I8N8_PISTI</name>
<gene>
    <name evidence="1" type="ORF">M404DRAFT_1008904</name>
</gene>
<dbReference type="AlphaFoldDB" id="A0A0C3I8N8"/>
<sequence length="63" mass="7307">MAYSPSKQDSNIQGVLGRNYEILSLQGLPWAAYVPRLTDITLQRRSRMMMWIPEMKPTTMSFV</sequence>
<organism evidence="1 2">
    <name type="scientific">Pisolithus tinctorius Marx 270</name>
    <dbReference type="NCBI Taxonomy" id="870435"/>
    <lineage>
        <taxon>Eukaryota</taxon>
        <taxon>Fungi</taxon>
        <taxon>Dikarya</taxon>
        <taxon>Basidiomycota</taxon>
        <taxon>Agaricomycotina</taxon>
        <taxon>Agaricomycetes</taxon>
        <taxon>Agaricomycetidae</taxon>
        <taxon>Boletales</taxon>
        <taxon>Sclerodermatineae</taxon>
        <taxon>Pisolithaceae</taxon>
        <taxon>Pisolithus</taxon>
    </lineage>
</organism>
<proteinExistence type="predicted"/>
<evidence type="ECO:0000313" key="2">
    <source>
        <dbReference type="Proteomes" id="UP000054217"/>
    </source>
</evidence>
<dbReference type="Proteomes" id="UP000054217">
    <property type="component" value="Unassembled WGS sequence"/>
</dbReference>
<evidence type="ECO:0000313" key="1">
    <source>
        <dbReference type="EMBL" id="KIN93472.1"/>
    </source>
</evidence>
<dbReference type="HOGENOM" id="CLU_2886760_0_0_1"/>
<accession>A0A0C3I8N8</accession>
<reference evidence="2" key="2">
    <citation type="submission" date="2015-01" db="EMBL/GenBank/DDBJ databases">
        <title>Evolutionary Origins and Diversification of the Mycorrhizal Mutualists.</title>
        <authorList>
            <consortium name="DOE Joint Genome Institute"/>
            <consortium name="Mycorrhizal Genomics Consortium"/>
            <person name="Kohler A."/>
            <person name="Kuo A."/>
            <person name="Nagy L.G."/>
            <person name="Floudas D."/>
            <person name="Copeland A."/>
            <person name="Barry K.W."/>
            <person name="Cichocki N."/>
            <person name="Veneault-Fourrey C."/>
            <person name="LaButti K."/>
            <person name="Lindquist E.A."/>
            <person name="Lipzen A."/>
            <person name="Lundell T."/>
            <person name="Morin E."/>
            <person name="Murat C."/>
            <person name="Riley R."/>
            <person name="Ohm R."/>
            <person name="Sun H."/>
            <person name="Tunlid A."/>
            <person name="Henrissat B."/>
            <person name="Grigoriev I.V."/>
            <person name="Hibbett D.S."/>
            <person name="Martin F."/>
        </authorList>
    </citation>
    <scope>NUCLEOTIDE SEQUENCE [LARGE SCALE GENOMIC DNA]</scope>
    <source>
        <strain evidence="2">Marx 270</strain>
    </source>
</reference>